<dbReference type="EMBL" id="CP048020">
    <property type="protein sequence ID" value="QHX43600.1"/>
    <property type="molecule type" value="Genomic_DNA"/>
</dbReference>
<evidence type="ECO:0000313" key="3">
    <source>
        <dbReference type="Proteomes" id="UP000464374"/>
    </source>
</evidence>
<name>A0A6P1Y2T6_9SPIR</name>
<dbReference type="KEGG" id="trz:GWP43_09315"/>
<dbReference type="AlphaFoldDB" id="A0A6P1Y2T6"/>
<proteinExistence type="predicted"/>
<accession>A0A6P1Y2T6</accession>
<gene>
    <name evidence="2" type="ORF">GWP43_09315</name>
</gene>
<evidence type="ECO:0000256" key="1">
    <source>
        <dbReference type="SAM" id="MobiDB-lite"/>
    </source>
</evidence>
<protein>
    <submittedName>
        <fullName evidence="2">P27 family phage terminase small subunit</fullName>
    </submittedName>
</protein>
<dbReference type="InterPro" id="IPR006448">
    <property type="entry name" value="Phage_term_ssu_P27"/>
</dbReference>
<dbReference type="RefSeq" id="WP_162663915.1">
    <property type="nucleotide sequence ID" value="NZ_CP048020.1"/>
</dbReference>
<reference evidence="2 3" key="1">
    <citation type="submission" date="2020-01" db="EMBL/GenBank/DDBJ databases">
        <title>Complete genome sequence of a human oral phylogroup 1 Treponema sp. strain ATCC 700766, originally isolated from periodontitis dental plaque.</title>
        <authorList>
            <person name="Chan Y."/>
            <person name="Huo Y.-B."/>
            <person name="Yu X.-L."/>
            <person name="Zeng H."/>
            <person name="Leung W.-K."/>
            <person name="Watt R.M."/>
        </authorList>
    </citation>
    <scope>NUCLEOTIDE SEQUENCE [LARGE SCALE GENOMIC DNA]</scope>
    <source>
        <strain evidence="2 3">OMZ 804</strain>
    </source>
</reference>
<feature type="compositionally biased region" description="Basic and acidic residues" evidence="1">
    <location>
        <begin position="11"/>
        <end position="23"/>
    </location>
</feature>
<dbReference type="Pfam" id="PF05119">
    <property type="entry name" value="Terminase_4"/>
    <property type="match status" value="1"/>
</dbReference>
<dbReference type="Proteomes" id="UP000464374">
    <property type="component" value="Chromosome"/>
</dbReference>
<sequence>MPRQRKTVAQLKKEGTFRKDRHGKREEAENAITALSVFTEETKLIAPTSITEKYLKEYYEYHTSLLINLKILNPVDLPELEILYNLIQQLRDIQRALKKTDIVKDFDAYERLTKLQVSVSNQCNKLANKYYISPSARTKLQLDQLELQHKSIETKSAIAKLLDKRNQ</sequence>
<evidence type="ECO:0000313" key="2">
    <source>
        <dbReference type="EMBL" id="QHX43600.1"/>
    </source>
</evidence>
<feature type="region of interest" description="Disordered" evidence="1">
    <location>
        <begin position="1"/>
        <end position="23"/>
    </location>
</feature>
<organism evidence="2 3">
    <name type="scientific">Treponema vincentii</name>
    <dbReference type="NCBI Taxonomy" id="69710"/>
    <lineage>
        <taxon>Bacteria</taxon>
        <taxon>Pseudomonadati</taxon>
        <taxon>Spirochaetota</taxon>
        <taxon>Spirochaetia</taxon>
        <taxon>Spirochaetales</taxon>
        <taxon>Treponemataceae</taxon>
        <taxon>Treponema</taxon>
    </lineage>
</organism>